<dbReference type="Proteomes" id="UP000023152">
    <property type="component" value="Unassembled WGS sequence"/>
</dbReference>
<dbReference type="EMBL" id="ASPP01004526">
    <property type="protein sequence ID" value="ETO32036.1"/>
    <property type="molecule type" value="Genomic_DNA"/>
</dbReference>
<sequence length="976" mass="112862">MAEDIKVRRMKLIAEAWLQSDKKAASIKQHQSQNILVVLVKKNVKSVHNSLAQKISSEKKRTEKPIVITVKKNSAICANRVFFFSKTYQKKDDNWHTTDRGLFENLQQREKRLQYILHAIAKEPLWLLISTLSLCIILVFIPCCLYFSSAEATAVAQELDKLNPSQLDPLKIDQVKSQMPSIMQYLQNGESHAFESKVYSFIHDYCEKELSFRSAMVMEDGSIIDSHTKNDRLNGNSKKGQCSLLQGVLEYAKEHETKDDNSKKEIYQFNLYFCFEMDHSKWKMLNLQQQKIGDSHETFSYVLKDFRSNKHDFNGDLEHDATHLLQIMREKSTNKKFGATLDSDQELEYALTVALQTHCPEVFNEKEATGKKQASSSNKVYKSVTDAFDIIEQVIHANEQGLNAPEGIRIGFNKHDGHVMHWTESELRVNSEFLKHTKDYSMCVLMDYLIAFQTGTKEQRIQKLITAFQSKHIKSFYLHSKMLFNEFCPLLYSHNSFNDYEYTFQSHLQDFVDAQVQGYLQISDDSDGNDWVVTTHGRIYHRDYARDVHPNEEVIPCTLFNDIARIAKQNAELSSSVAASSSSSSVTTTTIVLAAVQDEEKFAHSDRTLPQLKHELDQMKQLTIEQKLDQLIQHHANHEMYQFNIYLQAIVMEYHPDVHSYMNAAVFHNFLYSLTDAISWVYDNDYSQLQEQNIHYLPDSFMTFDVFGGNIHFHDITDKHLQLPDTQKKSPVLDEIMKRIAKKFLLLYQNNPIPKPTTNPQHDSLVLNVGEGEPTTQQSPGNERVLSNKKKCDNHMDLLILSAKDSDMVTFTSDLSTLLTAQCLNDPVFVQIKDSSSVYRLFRLNVYYWFQELFAKGQDTASNNKRLIFNKDGTLLSDNPSQSASNSNVGQCQYLNDLCKDENSFSLQTHILQMKKNNIYDYFYMKIVCVVFYKYSLLHSWPCSKCYIFHTIHISSLQKVKQKENLFQKSTIELLD</sequence>
<keyword evidence="1" id="KW-0472">Membrane</keyword>
<keyword evidence="3" id="KW-1185">Reference proteome</keyword>
<reference evidence="2 3" key="1">
    <citation type="journal article" date="2013" name="Curr. Biol.">
        <title>The Genome of the Foraminiferan Reticulomyxa filosa.</title>
        <authorList>
            <person name="Glockner G."/>
            <person name="Hulsmann N."/>
            <person name="Schleicher M."/>
            <person name="Noegel A.A."/>
            <person name="Eichinger L."/>
            <person name="Gallinger C."/>
            <person name="Pawlowski J."/>
            <person name="Sierra R."/>
            <person name="Euteneuer U."/>
            <person name="Pillet L."/>
            <person name="Moustafa A."/>
            <person name="Platzer M."/>
            <person name="Groth M."/>
            <person name="Szafranski K."/>
            <person name="Schliwa M."/>
        </authorList>
    </citation>
    <scope>NUCLEOTIDE SEQUENCE [LARGE SCALE GENOMIC DNA]</scope>
</reference>
<evidence type="ECO:0000313" key="3">
    <source>
        <dbReference type="Proteomes" id="UP000023152"/>
    </source>
</evidence>
<dbReference type="AlphaFoldDB" id="X6P1B6"/>
<evidence type="ECO:0000313" key="2">
    <source>
        <dbReference type="EMBL" id="ETO32036.1"/>
    </source>
</evidence>
<gene>
    <name evidence="2" type="ORF">RFI_05084</name>
</gene>
<comment type="caution">
    <text evidence="2">The sequence shown here is derived from an EMBL/GenBank/DDBJ whole genome shotgun (WGS) entry which is preliminary data.</text>
</comment>
<proteinExistence type="predicted"/>
<evidence type="ECO:0000256" key="1">
    <source>
        <dbReference type="SAM" id="Phobius"/>
    </source>
</evidence>
<organism evidence="2 3">
    <name type="scientific">Reticulomyxa filosa</name>
    <dbReference type="NCBI Taxonomy" id="46433"/>
    <lineage>
        <taxon>Eukaryota</taxon>
        <taxon>Sar</taxon>
        <taxon>Rhizaria</taxon>
        <taxon>Retaria</taxon>
        <taxon>Foraminifera</taxon>
        <taxon>Monothalamids</taxon>
        <taxon>Reticulomyxidae</taxon>
        <taxon>Reticulomyxa</taxon>
    </lineage>
</organism>
<keyword evidence="1" id="KW-0812">Transmembrane</keyword>
<protein>
    <submittedName>
        <fullName evidence="2">Uncharacterized protein</fullName>
    </submittedName>
</protein>
<name>X6P1B6_RETFI</name>
<accession>X6P1B6</accession>
<feature type="transmembrane region" description="Helical" evidence="1">
    <location>
        <begin position="125"/>
        <end position="148"/>
    </location>
</feature>
<keyword evidence="1" id="KW-1133">Transmembrane helix</keyword>